<name>A0A1N6A9N8_9ACTN</name>
<protein>
    <submittedName>
        <fullName evidence="2">Uncharacterized protein</fullName>
    </submittedName>
</protein>
<feature type="transmembrane region" description="Helical" evidence="1">
    <location>
        <begin position="175"/>
        <end position="197"/>
    </location>
</feature>
<dbReference type="RefSeq" id="WP_074316166.1">
    <property type="nucleotide sequence ID" value="NZ_FSQT01000002.1"/>
</dbReference>
<dbReference type="AlphaFoldDB" id="A0A1N6A9N8"/>
<feature type="transmembrane region" description="Helical" evidence="1">
    <location>
        <begin position="235"/>
        <end position="257"/>
    </location>
</feature>
<evidence type="ECO:0000313" key="3">
    <source>
        <dbReference type="Proteomes" id="UP000185124"/>
    </source>
</evidence>
<dbReference type="Proteomes" id="UP000185124">
    <property type="component" value="Unassembled WGS sequence"/>
</dbReference>
<proteinExistence type="predicted"/>
<keyword evidence="1" id="KW-1133">Transmembrane helix</keyword>
<evidence type="ECO:0000256" key="1">
    <source>
        <dbReference type="SAM" id="Phobius"/>
    </source>
</evidence>
<dbReference type="EMBL" id="FSQT01000002">
    <property type="protein sequence ID" value="SIN30741.1"/>
    <property type="molecule type" value="Genomic_DNA"/>
</dbReference>
<dbReference type="OrthoDB" id="9827834at2"/>
<accession>A0A1N6A9N8</accession>
<organism evidence="2 3">
    <name type="scientific">Micromonospora cremea</name>
    <dbReference type="NCBI Taxonomy" id="709881"/>
    <lineage>
        <taxon>Bacteria</taxon>
        <taxon>Bacillati</taxon>
        <taxon>Actinomycetota</taxon>
        <taxon>Actinomycetes</taxon>
        <taxon>Micromonosporales</taxon>
        <taxon>Micromonosporaceae</taxon>
        <taxon>Micromonospora</taxon>
    </lineage>
</organism>
<keyword evidence="1" id="KW-0812">Transmembrane</keyword>
<reference evidence="3" key="1">
    <citation type="submission" date="2016-12" db="EMBL/GenBank/DDBJ databases">
        <authorList>
            <person name="Varghese N."/>
            <person name="Submissions S."/>
        </authorList>
    </citation>
    <scope>NUCLEOTIDE SEQUENCE [LARGE SCALE GENOMIC DNA]</scope>
    <source>
        <strain evidence="3">DSM 45599</strain>
    </source>
</reference>
<feature type="transmembrane region" description="Helical" evidence="1">
    <location>
        <begin position="65"/>
        <end position="86"/>
    </location>
</feature>
<sequence>MSGLLRQELLRLARSRALWLLPPLVALAGLSSLSFNADAYMFYVYYDPQTLEEQLDAYHFDVKAIHTSGLGWAQLAALAAGAFLVLRDPWLTGRPARPSLPALESSPARLAPPPRPGRYLMAKAGVAALFGVLLDVADLAVVLPLAPRVVADHWVRRELASKDIFLPVQILAEEAVWPVVLRAAAGVPLFAIVGIGLAALLNRWWAVTVAVVVPICGSLYMTADPFFGALTAPNRPALAATMIPSLEAAAIVFLLGYGATRWRLARAPAVRLTGAEA</sequence>
<gene>
    <name evidence="2" type="ORF">SAMN04489832_5161</name>
</gene>
<feature type="transmembrane region" description="Helical" evidence="1">
    <location>
        <begin position="124"/>
        <end position="146"/>
    </location>
</feature>
<keyword evidence="3" id="KW-1185">Reference proteome</keyword>
<evidence type="ECO:0000313" key="2">
    <source>
        <dbReference type="EMBL" id="SIN30741.1"/>
    </source>
</evidence>
<feature type="transmembrane region" description="Helical" evidence="1">
    <location>
        <begin position="20"/>
        <end position="45"/>
    </location>
</feature>
<keyword evidence="1" id="KW-0472">Membrane</keyword>
<feature type="transmembrane region" description="Helical" evidence="1">
    <location>
        <begin position="204"/>
        <end position="223"/>
    </location>
</feature>